<reference evidence="2" key="1">
    <citation type="journal article" date="2023" name="G3 (Bethesda)">
        <title>A reference genome for the long-term kleptoplast-retaining sea slug Elysia crispata morphotype clarki.</title>
        <authorList>
            <person name="Eastman K.E."/>
            <person name="Pendleton A.L."/>
            <person name="Shaikh M.A."/>
            <person name="Suttiyut T."/>
            <person name="Ogas R."/>
            <person name="Tomko P."/>
            <person name="Gavelis G."/>
            <person name="Widhalm J.R."/>
            <person name="Wisecaver J.H."/>
        </authorList>
    </citation>
    <scope>NUCLEOTIDE SEQUENCE</scope>
    <source>
        <strain evidence="2">ECLA1</strain>
    </source>
</reference>
<feature type="region of interest" description="Disordered" evidence="1">
    <location>
        <begin position="68"/>
        <end position="92"/>
    </location>
</feature>
<dbReference type="EMBL" id="JAWDGP010001203">
    <property type="protein sequence ID" value="KAK3793617.1"/>
    <property type="molecule type" value="Genomic_DNA"/>
</dbReference>
<dbReference type="AlphaFoldDB" id="A0AAE1AVE2"/>
<name>A0AAE1AVE2_9GAST</name>
<gene>
    <name evidence="2" type="ORF">RRG08_019220</name>
</gene>
<evidence type="ECO:0000313" key="3">
    <source>
        <dbReference type="Proteomes" id="UP001283361"/>
    </source>
</evidence>
<comment type="caution">
    <text evidence="2">The sequence shown here is derived from an EMBL/GenBank/DDBJ whole genome shotgun (WGS) entry which is preliminary data.</text>
</comment>
<feature type="compositionally biased region" description="Basic and acidic residues" evidence="1">
    <location>
        <begin position="135"/>
        <end position="151"/>
    </location>
</feature>
<feature type="region of interest" description="Disordered" evidence="1">
    <location>
        <begin position="130"/>
        <end position="152"/>
    </location>
</feature>
<evidence type="ECO:0000256" key="1">
    <source>
        <dbReference type="SAM" id="MobiDB-lite"/>
    </source>
</evidence>
<organism evidence="2 3">
    <name type="scientific">Elysia crispata</name>
    <name type="common">lettuce slug</name>
    <dbReference type="NCBI Taxonomy" id="231223"/>
    <lineage>
        <taxon>Eukaryota</taxon>
        <taxon>Metazoa</taxon>
        <taxon>Spiralia</taxon>
        <taxon>Lophotrochozoa</taxon>
        <taxon>Mollusca</taxon>
        <taxon>Gastropoda</taxon>
        <taxon>Heterobranchia</taxon>
        <taxon>Euthyneura</taxon>
        <taxon>Panpulmonata</taxon>
        <taxon>Sacoglossa</taxon>
        <taxon>Placobranchoidea</taxon>
        <taxon>Plakobranchidae</taxon>
        <taxon>Elysia</taxon>
    </lineage>
</organism>
<accession>A0AAE1AVE2</accession>
<sequence length="173" mass="19453">MIGSDVRSGNYDWFLSHNLEWRKFKSHIKSVFGTDSFRRVDLSLTDTMVEITGSSGHAVMVSESKTLDSAIPAGNTPPSPDTPATSQLSFGKLSSTSAESKCPVQETDTVFFTSLQDNKINIEKARQVTKRRRVCDRPETHDPKPLDEHGRNQLTPWNTLAYWKFTAQLMPSF</sequence>
<protein>
    <submittedName>
        <fullName evidence="2">Uncharacterized protein</fullName>
    </submittedName>
</protein>
<feature type="compositionally biased region" description="Polar residues" evidence="1">
    <location>
        <begin position="82"/>
        <end position="92"/>
    </location>
</feature>
<proteinExistence type="predicted"/>
<evidence type="ECO:0000313" key="2">
    <source>
        <dbReference type="EMBL" id="KAK3793617.1"/>
    </source>
</evidence>
<dbReference type="Proteomes" id="UP001283361">
    <property type="component" value="Unassembled WGS sequence"/>
</dbReference>
<keyword evidence="3" id="KW-1185">Reference proteome</keyword>